<comment type="subcellular location">
    <subcellularLocation>
        <location evidence="4">Secreted</location>
        <location evidence="4">Extracellular space</location>
        <location evidence="4">Apoplast</location>
    </subcellularLocation>
</comment>
<evidence type="ECO:0000256" key="2">
    <source>
        <dbReference type="ARBA" id="ARBA00011738"/>
    </source>
</evidence>
<reference evidence="5" key="1">
    <citation type="journal article" date="2013" name="Nat. Commun.">
        <title>Whole-genome sequencing of Oryza brachyantha reveals mechanisms underlying Oryza genome evolution.</title>
        <authorList>
            <person name="Chen J."/>
            <person name="Huang Q."/>
            <person name="Gao D."/>
            <person name="Wang J."/>
            <person name="Lang Y."/>
            <person name="Liu T."/>
            <person name="Li B."/>
            <person name="Bai Z."/>
            <person name="Luis Goicoechea J."/>
            <person name="Liang C."/>
            <person name="Chen C."/>
            <person name="Zhang W."/>
            <person name="Sun S."/>
            <person name="Liao Y."/>
            <person name="Zhang X."/>
            <person name="Yang L."/>
            <person name="Song C."/>
            <person name="Wang M."/>
            <person name="Shi J."/>
            <person name="Liu G."/>
            <person name="Liu J."/>
            <person name="Zhou H."/>
            <person name="Zhou W."/>
            <person name="Yu Q."/>
            <person name="An N."/>
            <person name="Chen Y."/>
            <person name="Cai Q."/>
            <person name="Wang B."/>
            <person name="Liu B."/>
            <person name="Min J."/>
            <person name="Huang Y."/>
            <person name="Wu H."/>
            <person name="Li Z."/>
            <person name="Zhang Y."/>
            <person name="Yin Y."/>
            <person name="Song W."/>
            <person name="Jiang J."/>
            <person name="Jackson S.A."/>
            <person name="Wing R.A."/>
            <person name="Wang J."/>
            <person name="Chen M."/>
        </authorList>
    </citation>
    <scope>NUCLEOTIDE SEQUENCE [LARGE SCALE GENOMIC DNA]</scope>
    <source>
        <strain evidence="5">cv. IRGC 101232</strain>
    </source>
</reference>
<protein>
    <recommendedName>
        <fullName evidence="4">Dirigent protein</fullName>
    </recommendedName>
</protein>
<dbReference type="OMA" id="AGKDKEC"/>
<keyword evidence="6" id="KW-1185">Reference proteome</keyword>
<dbReference type="HOGENOM" id="CLU_158247_0_0_1"/>
<organism evidence="5">
    <name type="scientific">Oryza brachyantha</name>
    <name type="common">malo sina</name>
    <dbReference type="NCBI Taxonomy" id="4533"/>
    <lineage>
        <taxon>Eukaryota</taxon>
        <taxon>Viridiplantae</taxon>
        <taxon>Streptophyta</taxon>
        <taxon>Embryophyta</taxon>
        <taxon>Tracheophyta</taxon>
        <taxon>Spermatophyta</taxon>
        <taxon>Magnoliopsida</taxon>
        <taxon>Liliopsida</taxon>
        <taxon>Poales</taxon>
        <taxon>Poaceae</taxon>
        <taxon>BOP clade</taxon>
        <taxon>Oryzoideae</taxon>
        <taxon>Oryzeae</taxon>
        <taxon>Oryzinae</taxon>
        <taxon>Oryza</taxon>
    </lineage>
</organism>
<dbReference type="AlphaFoldDB" id="J3NBT0"/>
<comment type="function">
    <text evidence="4">Dirigent proteins impart stereoselectivity on the phenoxy radical-coupling reaction, yielding optically active lignans from two molecules of coniferyl alcohol in the biosynthesis of lignans, flavonolignans, and alkaloids and thus plays a central role in plant secondary metabolism.</text>
</comment>
<keyword evidence="4" id="KW-0732">Signal</keyword>
<dbReference type="EnsemblPlants" id="OB12G14380.1">
    <property type="protein sequence ID" value="OB12G14380.1"/>
    <property type="gene ID" value="OB12G14380"/>
</dbReference>
<dbReference type="Gene3D" id="2.40.480.10">
    <property type="entry name" value="Allene oxide cyclase-like"/>
    <property type="match status" value="1"/>
</dbReference>
<evidence type="ECO:0000256" key="1">
    <source>
        <dbReference type="ARBA" id="ARBA00010746"/>
    </source>
</evidence>
<dbReference type="eggNOG" id="ENOG502RXST">
    <property type="taxonomic scope" value="Eukaryota"/>
</dbReference>
<sequence length="132" mass="13884">MAAAAAAVLRRARLVVLVLVLVLAMVGAAEGAEMTTHIKVYWHDVVSGTNPTAVQVAQAPTTNSSASFFGVVMVIDDPLTEGPDMKNSAPVGRAQGTYISAGKDKECRSVINSLEGHTYVLSELLNFFGSAY</sequence>
<dbReference type="GO" id="GO:0009699">
    <property type="term" value="P:phenylpropanoid biosynthetic process"/>
    <property type="evidence" value="ECO:0007669"/>
    <property type="project" value="UniProtKB-ARBA"/>
</dbReference>
<feature type="signal peptide" evidence="4">
    <location>
        <begin position="1"/>
        <end position="31"/>
    </location>
</feature>
<evidence type="ECO:0000256" key="3">
    <source>
        <dbReference type="ARBA" id="ARBA00022525"/>
    </source>
</evidence>
<dbReference type="PANTHER" id="PTHR21495">
    <property type="entry name" value="NUCLEOPORIN-RELATED"/>
    <property type="match status" value="1"/>
</dbReference>
<dbReference type="Gramene" id="OB12G14380.1">
    <property type="protein sequence ID" value="OB12G14380.1"/>
    <property type="gene ID" value="OB12G14380"/>
</dbReference>
<reference evidence="5" key="2">
    <citation type="submission" date="2013-04" db="UniProtKB">
        <authorList>
            <consortium name="EnsemblPlants"/>
        </authorList>
    </citation>
    <scope>IDENTIFICATION</scope>
</reference>
<keyword evidence="4" id="KW-0052">Apoplast</keyword>
<evidence type="ECO:0000313" key="6">
    <source>
        <dbReference type="Proteomes" id="UP000006038"/>
    </source>
</evidence>
<comment type="subunit">
    <text evidence="2 4">Homodimer.</text>
</comment>
<dbReference type="InterPro" id="IPR044859">
    <property type="entry name" value="Allene_oxi_cyc_Dirigent"/>
</dbReference>
<dbReference type="InterPro" id="IPR004265">
    <property type="entry name" value="Dirigent"/>
</dbReference>
<keyword evidence="3 4" id="KW-0964">Secreted</keyword>
<evidence type="ECO:0000313" key="5">
    <source>
        <dbReference type="EnsemblPlants" id="OB12G14380.1"/>
    </source>
</evidence>
<feature type="chain" id="PRO_5008192998" description="Dirigent protein" evidence="4">
    <location>
        <begin position="32"/>
        <end position="132"/>
    </location>
</feature>
<dbReference type="GO" id="GO:0048046">
    <property type="term" value="C:apoplast"/>
    <property type="evidence" value="ECO:0007669"/>
    <property type="project" value="UniProtKB-SubCell"/>
</dbReference>
<proteinExistence type="inferred from homology"/>
<dbReference type="Pfam" id="PF03018">
    <property type="entry name" value="Dirigent"/>
    <property type="match status" value="1"/>
</dbReference>
<dbReference type="Proteomes" id="UP000006038">
    <property type="component" value="Chromosome 12"/>
</dbReference>
<comment type="similarity">
    <text evidence="1 4">Belongs to the plant dirigent protein family.</text>
</comment>
<dbReference type="STRING" id="4533.J3NBT0"/>
<evidence type="ECO:0000256" key="4">
    <source>
        <dbReference type="RuleBase" id="RU363099"/>
    </source>
</evidence>
<accession>J3NBT0</accession>
<name>J3NBT0_ORYBR</name>